<evidence type="ECO:0000313" key="3">
    <source>
        <dbReference type="Proteomes" id="UP000215902"/>
    </source>
</evidence>
<keyword evidence="1" id="KW-0472">Membrane</keyword>
<name>A0A267GKT8_9PLAT</name>
<evidence type="ECO:0000256" key="1">
    <source>
        <dbReference type="SAM" id="Phobius"/>
    </source>
</evidence>
<keyword evidence="3" id="KW-1185">Reference proteome</keyword>
<dbReference type="EMBL" id="NIVC01000269">
    <property type="protein sequence ID" value="PAA86640.1"/>
    <property type="molecule type" value="Genomic_DNA"/>
</dbReference>
<feature type="transmembrane region" description="Helical" evidence="1">
    <location>
        <begin position="446"/>
        <end position="464"/>
    </location>
</feature>
<organism evidence="2 3">
    <name type="scientific">Macrostomum lignano</name>
    <dbReference type="NCBI Taxonomy" id="282301"/>
    <lineage>
        <taxon>Eukaryota</taxon>
        <taxon>Metazoa</taxon>
        <taxon>Spiralia</taxon>
        <taxon>Lophotrochozoa</taxon>
        <taxon>Platyhelminthes</taxon>
        <taxon>Rhabditophora</taxon>
        <taxon>Macrostomorpha</taxon>
        <taxon>Macrostomida</taxon>
        <taxon>Macrostomidae</taxon>
        <taxon>Macrostomum</taxon>
    </lineage>
</organism>
<gene>
    <name evidence="2" type="ORF">BOX15_Mlig001316g2</name>
</gene>
<accession>A0A267GKT8</accession>
<comment type="caution">
    <text evidence="2">The sequence shown here is derived from an EMBL/GenBank/DDBJ whole genome shotgun (WGS) entry which is preliminary data.</text>
</comment>
<feature type="transmembrane region" description="Helical" evidence="1">
    <location>
        <begin position="357"/>
        <end position="379"/>
    </location>
</feature>
<protein>
    <submittedName>
        <fullName evidence="2">Uncharacterized protein</fullName>
    </submittedName>
</protein>
<feature type="transmembrane region" description="Helical" evidence="1">
    <location>
        <begin position="220"/>
        <end position="238"/>
    </location>
</feature>
<dbReference type="AlphaFoldDB" id="A0A267GKT8"/>
<evidence type="ECO:0000313" key="2">
    <source>
        <dbReference type="EMBL" id="PAA86640.1"/>
    </source>
</evidence>
<keyword evidence="1" id="KW-0812">Transmembrane</keyword>
<dbReference type="Proteomes" id="UP000215902">
    <property type="component" value="Unassembled WGS sequence"/>
</dbReference>
<proteinExistence type="predicted"/>
<reference evidence="2 3" key="1">
    <citation type="submission" date="2017-06" db="EMBL/GenBank/DDBJ databases">
        <title>A platform for efficient transgenesis in Macrostomum lignano, a flatworm model organism for stem cell research.</title>
        <authorList>
            <person name="Berezikov E."/>
        </authorList>
    </citation>
    <scope>NUCLEOTIDE SEQUENCE [LARGE SCALE GENOMIC DNA]</scope>
    <source>
        <strain evidence="2">DV1</strain>
        <tissue evidence="2">Whole organism</tissue>
    </source>
</reference>
<keyword evidence="1" id="KW-1133">Transmembrane helix</keyword>
<sequence>MNICTQDRTIIEARHVCQQNIFVYELFSAKNLLGISKSTISAAEYLRRTTLLRLRLRLRLYYYYSTTTTTTTATTSATTTENLASTDPQCPVACDQGLCRRRSVTRRRQLRLVACLATSNNCLPVRLYYDYAYDCSTTTLLILLLLLLPLLLLRATTATTSATTTDNLASTDLQCPVACDQGLCRRRSVTRRRQLRLVACLATSNNCLPVRLYYDYAYDCSTTTLLILVLLLLPLLLLRATTATTSATTTDNLASTDPQCPVACDQGLCRRRSVTRRRQLQLVACLATQFSQFSKFSVLCFNLIFVLNSTSTDLQCPVACDQGLCRRRSVTRRRQLRLVACLATSNNCLPVRLYYDYAYDCSTTTLLILVLLLLPLLLLRATTATTSATTTDNLASTDPQCPVACDQGLCRRRSVTRRRQLRLVACLATSNNCLPVRLYYDYAYDCSTTTLLILVLLLLPLLLLRATTATTSATTTDNLASTDPQCPVACDQGLCRRRSVTRRRQLQLVACLATQFSQFSKFSVLCFNLIFVLNSTGVNNLFVELFKMLIHTLLRSKSVFL</sequence>
<feature type="transmembrane region" description="Helical" evidence="1">
    <location>
        <begin position="135"/>
        <end position="153"/>
    </location>
</feature>